<sequence>MDSFNTTYDNDYQWRPSVPFLNITTKQDSNPDLPVISNIVYHKSNALDQGSPTLCPWAPRRPSSLLRLPATLLPQRVSLALIIPDRVGRPKRPPKDTQPRKGIYMRRPVEGACTCDGHGWEPQRDRYRCLADKERRLCSDLVALRKQMTDLCNSIMDHPCGDAETKLESLYSSDYKVKGFPNTTFRKLMAAADSPVGVPIAPLDIGLNYAYRDPTSFRYLPIVRPNVNPSRPITFGV</sequence>
<name>A0ABN7NPT9_TIMPD</name>
<feature type="non-terminal residue" evidence="1">
    <location>
        <position position="237"/>
    </location>
</feature>
<accession>A0ABN7NPT9</accession>
<comment type="caution">
    <text evidence="1">The sequence shown here is derived from an EMBL/GenBank/DDBJ whole genome shotgun (WGS) entry which is preliminary data.</text>
</comment>
<gene>
    <name evidence="1" type="ORF">TPAB3V08_LOCUS3562</name>
</gene>
<evidence type="ECO:0000313" key="1">
    <source>
        <dbReference type="EMBL" id="CAG2056573.1"/>
    </source>
</evidence>
<evidence type="ECO:0000313" key="2">
    <source>
        <dbReference type="Proteomes" id="UP001153148"/>
    </source>
</evidence>
<organism evidence="1 2">
    <name type="scientific">Timema podura</name>
    <name type="common">Walking stick</name>
    <dbReference type="NCBI Taxonomy" id="61482"/>
    <lineage>
        <taxon>Eukaryota</taxon>
        <taxon>Metazoa</taxon>
        <taxon>Ecdysozoa</taxon>
        <taxon>Arthropoda</taxon>
        <taxon>Hexapoda</taxon>
        <taxon>Insecta</taxon>
        <taxon>Pterygota</taxon>
        <taxon>Neoptera</taxon>
        <taxon>Polyneoptera</taxon>
        <taxon>Phasmatodea</taxon>
        <taxon>Timematodea</taxon>
        <taxon>Timematoidea</taxon>
        <taxon>Timematidae</taxon>
        <taxon>Timema</taxon>
    </lineage>
</organism>
<keyword evidence="2" id="KW-1185">Reference proteome</keyword>
<reference evidence="1" key="1">
    <citation type="submission" date="2021-03" db="EMBL/GenBank/DDBJ databases">
        <authorList>
            <person name="Tran Van P."/>
        </authorList>
    </citation>
    <scope>NUCLEOTIDE SEQUENCE</scope>
</reference>
<dbReference type="EMBL" id="CAJPIN010004045">
    <property type="protein sequence ID" value="CAG2056573.1"/>
    <property type="molecule type" value="Genomic_DNA"/>
</dbReference>
<proteinExistence type="predicted"/>
<dbReference type="Proteomes" id="UP001153148">
    <property type="component" value="Unassembled WGS sequence"/>
</dbReference>
<protein>
    <submittedName>
        <fullName evidence="1">Uncharacterized protein</fullName>
    </submittedName>
</protein>